<dbReference type="InterPro" id="IPR011109">
    <property type="entry name" value="DNA_bind_recombinase_dom"/>
</dbReference>
<dbReference type="SUPFAM" id="SSF53041">
    <property type="entry name" value="Resolvase-like"/>
    <property type="match status" value="1"/>
</dbReference>
<accession>A0ABW7AU34</accession>
<dbReference type="SMART" id="SM00857">
    <property type="entry name" value="Resolvase"/>
    <property type="match status" value="1"/>
</dbReference>
<dbReference type="RefSeq" id="WP_393177137.1">
    <property type="nucleotide sequence ID" value="NZ_JBICRM010000060.1"/>
</dbReference>
<evidence type="ECO:0000259" key="1">
    <source>
        <dbReference type="PROSITE" id="PS51737"/>
    </source>
</evidence>
<dbReference type="Proteomes" id="UP001603978">
    <property type="component" value="Unassembled WGS sequence"/>
</dbReference>
<dbReference type="InterPro" id="IPR036162">
    <property type="entry name" value="Resolvase-like_N_sf"/>
</dbReference>
<dbReference type="InterPro" id="IPR006119">
    <property type="entry name" value="Resolv_N"/>
</dbReference>
<keyword evidence="3" id="KW-1185">Reference proteome</keyword>
<dbReference type="Pfam" id="PF07508">
    <property type="entry name" value="Recombinase"/>
    <property type="match status" value="1"/>
</dbReference>
<dbReference type="PROSITE" id="PS51737">
    <property type="entry name" value="RECOMBINASE_DNA_BIND"/>
    <property type="match status" value="1"/>
</dbReference>
<proteinExistence type="predicted"/>
<dbReference type="PANTHER" id="PTHR30461:SF23">
    <property type="entry name" value="DNA RECOMBINASE-RELATED"/>
    <property type="match status" value="1"/>
</dbReference>
<dbReference type="InterPro" id="IPR025827">
    <property type="entry name" value="Zn_ribbon_recom_dom"/>
</dbReference>
<dbReference type="PANTHER" id="PTHR30461">
    <property type="entry name" value="DNA-INVERTASE FROM LAMBDOID PROPHAGE"/>
    <property type="match status" value="1"/>
</dbReference>
<name>A0ABW7AU34_9ACTN</name>
<comment type="caution">
    <text evidence="2">The sequence shown here is derived from an EMBL/GenBank/DDBJ whole genome shotgun (WGS) entry which is preliminary data.</text>
</comment>
<dbReference type="EMBL" id="JBICRM010000060">
    <property type="protein sequence ID" value="MFG1710890.1"/>
    <property type="molecule type" value="Genomic_DNA"/>
</dbReference>
<feature type="domain" description="Recombinase" evidence="1">
    <location>
        <begin position="198"/>
        <end position="349"/>
    </location>
</feature>
<organism evidence="2 3">
    <name type="scientific">Nonomuraea marmarensis</name>
    <dbReference type="NCBI Taxonomy" id="3351344"/>
    <lineage>
        <taxon>Bacteria</taxon>
        <taxon>Bacillati</taxon>
        <taxon>Actinomycetota</taxon>
        <taxon>Actinomycetes</taxon>
        <taxon>Streptosporangiales</taxon>
        <taxon>Streptosporangiaceae</taxon>
        <taxon>Nonomuraea</taxon>
    </lineage>
</organism>
<reference evidence="2 3" key="1">
    <citation type="submission" date="2024-10" db="EMBL/GenBank/DDBJ databases">
        <authorList>
            <person name="Topkara A.R."/>
            <person name="Saygin H."/>
        </authorList>
    </citation>
    <scope>NUCLEOTIDE SEQUENCE [LARGE SCALE GENOMIC DNA]</scope>
    <source>
        <strain evidence="2 3">M3C6</strain>
    </source>
</reference>
<dbReference type="InterPro" id="IPR050639">
    <property type="entry name" value="SSR_resolvase"/>
</dbReference>
<gene>
    <name evidence="2" type="ORF">ACFLIM_47790</name>
</gene>
<dbReference type="Gene3D" id="3.40.50.1390">
    <property type="entry name" value="Resolvase, N-terminal catalytic domain"/>
    <property type="match status" value="1"/>
</dbReference>
<dbReference type="InterPro" id="IPR038109">
    <property type="entry name" value="DNA_bind_recomb_sf"/>
</dbReference>
<evidence type="ECO:0000313" key="2">
    <source>
        <dbReference type="EMBL" id="MFG1710890.1"/>
    </source>
</evidence>
<protein>
    <submittedName>
        <fullName evidence="2">Recombinase family protein</fullName>
    </submittedName>
</protein>
<dbReference type="Gene3D" id="3.90.1750.20">
    <property type="entry name" value="Putative Large Serine Recombinase, Chain B, Domain 2"/>
    <property type="match status" value="1"/>
</dbReference>
<sequence length="467" mass="51494">MMVARTHLGPGVFDLWIERKISGSANSYPADAMSGSLRFAFYGRTSTTDFQDRWSSCGWQREVAETVVAGRGVIVAEFFDVGCSRRLPWTERPQAAALLAALADPDRGFDAIVVGEYERAFSGDQFMSLLPLLELYGVQMWLPEAGGPVDAGSPVHQALMLLLGGQSQREVLRSRHRVLAAMRNQAADQGRYLGGRPPYGYRLVDAGPHPNRAHAQWGRRLHRLDPDPATAPHVRWIFAQRLAGVSVAGIARMLNERGIPCPSGVDRERNPHRSGQAWTLRTVAAILSNPRYTGRQVWNRQSTSAADLTARGWNAPQEWAISTKATHPALISDDDFVAAQAIRAARPTRDGSTRAYLFTGLLRCGLCGRRMDSHWVNGRPGYRCRHGHTSARPRDTACPKSLYLREDRLLAELVAHFGAGEQGGRGPEELTALLRANGVIIVCDAERRVVTRPNTRKPAPESELLMG</sequence>
<evidence type="ECO:0000313" key="3">
    <source>
        <dbReference type="Proteomes" id="UP001603978"/>
    </source>
</evidence>
<dbReference type="Pfam" id="PF13408">
    <property type="entry name" value="Zn_ribbon_recom"/>
    <property type="match status" value="1"/>
</dbReference>